<keyword evidence="2" id="KW-1185">Reference proteome</keyword>
<reference evidence="1 2" key="1">
    <citation type="journal article" date="2012" name="Nature">
        <title>The genomic landscape of species divergence in Ficedula flycatchers.</title>
        <authorList>
            <person name="Ellegren H."/>
            <person name="Smeds L."/>
            <person name="Burri R."/>
            <person name="Olason P.I."/>
            <person name="Backstrom N."/>
            <person name="Kawakami T."/>
            <person name="Kunstner A."/>
            <person name="Makinen H."/>
            <person name="Nadachowska-Brzyska K."/>
            <person name="Qvarnstrom A."/>
            <person name="Uebbing S."/>
            <person name="Wolf J.B."/>
        </authorList>
    </citation>
    <scope>NUCLEOTIDE SEQUENCE [LARGE SCALE GENOMIC DNA]</scope>
</reference>
<accession>A0A803VJ65</accession>
<dbReference type="GeneTree" id="ENSGT01150000288715"/>
<reference evidence="1" key="2">
    <citation type="submission" date="2025-08" db="UniProtKB">
        <authorList>
            <consortium name="Ensembl"/>
        </authorList>
    </citation>
    <scope>IDENTIFICATION</scope>
</reference>
<name>A0A803VJ65_FICAL</name>
<evidence type="ECO:0000313" key="1">
    <source>
        <dbReference type="Ensembl" id="ENSFALP00000022771.1"/>
    </source>
</evidence>
<dbReference type="Proteomes" id="UP000016665">
    <property type="component" value="Chromosome 1A"/>
</dbReference>
<dbReference type="AlphaFoldDB" id="A0A803VJ65"/>
<organism evidence="1 2">
    <name type="scientific">Ficedula albicollis</name>
    <name type="common">Collared flycatcher</name>
    <name type="synonym">Muscicapa albicollis</name>
    <dbReference type="NCBI Taxonomy" id="59894"/>
    <lineage>
        <taxon>Eukaryota</taxon>
        <taxon>Metazoa</taxon>
        <taxon>Chordata</taxon>
        <taxon>Craniata</taxon>
        <taxon>Vertebrata</taxon>
        <taxon>Euteleostomi</taxon>
        <taxon>Archelosauria</taxon>
        <taxon>Archosauria</taxon>
        <taxon>Dinosauria</taxon>
        <taxon>Saurischia</taxon>
        <taxon>Theropoda</taxon>
        <taxon>Coelurosauria</taxon>
        <taxon>Aves</taxon>
        <taxon>Neognathae</taxon>
        <taxon>Neoaves</taxon>
        <taxon>Telluraves</taxon>
        <taxon>Australaves</taxon>
        <taxon>Passeriformes</taxon>
        <taxon>Muscicapidae</taxon>
        <taxon>Ficedula</taxon>
    </lineage>
</organism>
<sequence>MCLYIEESYSQHVFLDAVLKLLAESIILYKLNNLAPCFIYKGSMYLCLPTSICKGVSERPRIRRAVTQPVSESNSVMTECARATFSTAALMMCSLELVNIVTFILLNDCR</sequence>
<proteinExistence type="predicted"/>
<protein>
    <submittedName>
        <fullName evidence="1">Uncharacterized protein</fullName>
    </submittedName>
</protein>
<evidence type="ECO:0000313" key="2">
    <source>
        <dbReference type="Proteomes" id="UP000016665"/>
    </source>
</evidence>
<dbReference type="Ensembl" id="ENSFALT00000032570.1">
    <property type="protein sequence ID" value="ENSFALP00000022771.1"/>
    <property type="gene ID" value="ENSFALG00000026201.1"/>
</dbReference>
<reference evidence="1" key="3">
    <citation type="submission" date="2025-09" db="UniProtKB">
        <authorList>
            <consortium name="Ensembl"/>
        </authorList>
    </citation>
    <scope>IDENTIFICATION</scope>
</reference>